<dbReference type="GO" id="GO:0005829">
    <property type="term" value="C:cytosol"/>
    <property type="evidence" value="ECO:0007669"/>
    <property type="project" value="TreeGrafter"/>
</dbReference>
<dbReference type="NCBIfam" id="NF002492">
    <property type="entry name" value="PRK01810.1"/>
    <property type="match status" value="1"/>
</dbReference>
<organism evidence="7 8">
    <name type="scientific">Sporolactobacillus shoreae</name>
    <dbReference type="NCBI Taxonomy" id="1465501"/>
    <lineage>
        <taxon>Bacteria</taxon>
        <taxon>Bacillati</taxon>
        <taxon>Bacillota</taxon>
        <taxon>Bacilli</taxon>
        <taxon>Bacillales</taxon>
        <taxon>Sporolactobacillaceae</taxon>
        <taxon>Sporolactobacillus</taxon>
    </lineage>
</organism>
<evidence type="ECO:0000256" key="4">
    <source>
        <dbReference type="ARBA" id="ARBA00022932"/>
    </source>
</evidence>
<dbReference type="Pfam" id="PF11798">
    <property type="entry name" value="IMS_HHH"/>
    <property type="match status" value="1"/>
</dbReference>
<keyword evidence="5" id="KW-0460">Magnesium</keyword>
<keyword evidence="5" id="KW-0235">DNA replication</keyword>
<dbReference type="Gene3D" id="3.30.70.270">
    <property type="match status" value="2"/>
</dbReference>
<dbReference type="PANTHER" id="PTHR11076:SF33">
    <property type="entry name" value="DNA POLYMERASE KAPPA"/>
    <property type="match status" value="1"/>
</dbReference>
<dbReference type="GO" id="GO:0000287">
    <property type="term" value="F:magnesium ion binding"/>
    <property type="evidence" value="ECO:0007669"/>
    <property type="project" value="UniProtKB-UniRule"/>
</dbReference>
<dbReference type="GO" id="GO:0042276">
    <property type="term" value="P:error-prone translesion synthesis"/>
    <property type="evidence" value="ECO:0007669"/>
    <property type="project" value="TreeGrafter"/>
</dbReference>
<dbReference type="SUPFAM" id="SSF100879">
    <property type="entry name" value="Lesion bypass DNA polymerase (Y-family), little finger domain"/>
    <property type="match status" value="1"/>
</dbReference>
<dbReference type="Gene3D" id="1.10.150.20">
    <property type="entry name" value="5' to 3' exonuclease, C-terminal subdomain"/>
    <property type="match status" value="1"/>
</dbReference>
<keyword evidence="8" id="KW-1185">Reference proteome</keyword>
<evidence type="ECO:0000313" key="8">
    <source>
        <dbReference type="Proteomes" id="UP000298347"/>
    </source>
</evidence>
<dbReference type="InterPro" id="IPR036775">
    <property type="entry name" value="DNA_pol_Y-fam_lit_finger_sf"/>
</dbReference>
<dbReference type="InterPro" id="IPR050116">
    <property type="entry name" value="DNA_polymerase-Y"/>
</dbReference>
<gene>
    <name evidence="5" type="primary">dinB</name>
    <name evidence="7" type="ORF">E4665_09620</name>
</gene>
<dbReference type="OrthoDB" id="9808813at2"/>
<dbReference type="HAMAP" id="MF_01113">
    <property type="entry name" value="DNApol_IV"/>
    <property type="match status" value="1"/>
</dbReference>
<keyword evidence="5" id="KW-0963">Cytoplasm</keyword>
<dbReference type="PANTHER" id="PTHR11076">
    <property type="entry name" value="DNA REPAIR POLYMERASE UMUC / TRANSFERASE FAMILY MEMBER"/>
    <property type="match status" value="1"/>
</dbReference>
<comment type="caution">
    <text evidence="7">The sequence shown here is derived from an EMBL/GenBank/DDBJ whole genome shotgun (WGS) entry which is preliminary data.</text>
</comment>
<dbReference type="InterPro" id="IPR024728">
    <property type="entry name" value="PolY_HhH_motif"/>
</dbReference>
<feature type="domain" description="UmuC" evidence="6">
    <location>
        <begin position="1"/>
        <end position="177"/>
    </location>
</feature>
<keyword evidence="3 5" id="KW-0548">Nucleotidyltransferase</keyword>
<dbReference type="Pfam" id="PF00817">
    <property type="entry name" value="IMS"/>
    <property type="match status" value="1"/>
</dbReference>
<sequence>MNSFYASVEIALHPEWKGKPLAIAGKPEERHGIVVTSSYEARKMGVRTTMTIQEAMKRCPGLIVKHPDFVQYRAMSERLFQLLGQYTPLVEKASIDEGYLDMSDQLKNTRGPEVAQKIQLQIKHDLGLPCSIGIAPNKFLAKMASNMKKPLGITILRKRELKEILWPMPIGQMHGIGPKTEEQLKAMGVVTIGDLAASDSKKIAARFGIFGKRLFEHANGIDDRPVDPDAWNSYKSIGHSVTLTRDTISLSIISETFDRLSKKIAEKIRREHVVSYELTVMIRYQDWKTVTRHLSTVQPLYSQEEIKNNALKVFKKNWSGEAVRLLGITLSAFQTVGASTKQLDLFSYERDAVKEPLINLVDQLNEQFGDGALKPAAALFEEKRLGSSENERK</sequence>
<comment type="subcellular location">
    <subcellularLocation>
        <location evidence="5">Cytoplasm</location>
    </subcellularLocation>
</comment>
<dbReference type="GO" id="GO:0003887">
    <property type="term" value="F:DNA-directed DNA polymerase activity"/>
    <property type="evidence" value="ECO:0007669"/>
    <property type="project" value="UniProtKB-UniRule"/>
</dbReference>
<keyword evidence="2 5" id="KW-0515">Mutator protein</keyword>
<dbReference type="GO" id="GO:0006261">
    <property type="term" value="P:DNA-templated DNA replication"/>
    <property type="evidence" value="ECO:0007669"/>
    <property type="project" value="UniProtKB-UniRule"/>
</dbReference>
<name>A0A4Z0GQ76_9BACL</name>
<accession>A0A4Z0GQ76</accession>
<dbReference type="AlphaFoldDB" id="A0A4Z0GQ76"/>
<keyword evidence="5" id="KW-0479">Metal-binding</keyword>
<evidence type="ECO:0000259" key="6">
    <source>
        <dbReference type="PROSITE" id="PS50173"/>
    </source>
</evidence>
<keyword evidence="5 7" id="KW-0808">Transferase</keyword>
<comment type="catalytic activity">
    <reaction evidence="5">
        <text>DNA(n) + a 2'-deoxyribonucleoside 5'-triphosphate = DNA(n+1) + diphosphate</text>
        <dbReference type="Rhea" id="RHEA:22508"/>
        <dbReference type="Rhea" id="RHEA-COMP:17339"/>
        <dbReference type="Rhea" id="RHEA-COMP:17340"/>
        <dbReference type="ChEBI" id="CHEBI:33019"/>
        <dbReference type="ChEBI" id="CHEBI:61560"/>
        <dbReference type="ChEBI" id="CHEBI:173112"/>
        <dbReference type="EC" id="2.7.7.7"/>
    </reaction>
</comment>
<reference evidence="7 8" key="1">
    <citation type="journal article" date="2015" name="Int. J. Syst. Evol. Microbiol.">
        <title>Sporolactobacillus shoreae sp. nov. and Sporolactobacillus spathodeae sp. nov., two spore-forming lactic acid bacteria isolated from tree barks in Thailand.</title>
        <authorList>
            <person name="Thamacharoensuk T."/>
            <person name="Kitahara M."/>
            <person name="Ohkuma M."/>
            <person name="Thongchul N."/>
            <person name="Tanasupawat S."/>
        </authorList>
    </citation>
    <scope>NUCLEOTIDE SEQUENCE [LARGE SCALE GENOMIC DNA]</scope>
    <source>
        <strain evidence="7 8">BK92</strain>
    </source>
</reference>
<protein>
    <recommendedName>
        <fullName evidence="5">DNA polymerase IV</fullName>
        <shortName evidence="5">Pol IV</shortName>
        <ecNumber evidence="5">2.7.7.7</ecNumber>
    </recommendedName>
</protein>
<comment type="similarity">
    <text evidence="1 5">Belongs to the DNA polymerase type-Y family.</text>
</comment>
<comment type="subunit">
    <text evidence="5">Monomer.</text>
</comment>
<dbReference type="GO" id="GO:0006281">
    <property type="term" value="P:DNA repair"/>
    <property type="evidence" value="ECO:0007669"/>
    <property type="project" value="UniProtKB-UniRule"/>
</dbReference>
<dbReference type="SUPFAM" id="SSF56672">
    <property type="entry name" value="DNA/RNA polymerases"/>
    <property type="match status" value="1"/>
</dbReference>
<dbReference type="GO" id="GO:0009432">
    <property type="term" value="P:SOS response"/>
    <property type="evidence" value="ECO:0007669"/>
    <property type="project" value="TreeGrafter"/>
</dbReference>
<keyword evidence="5" id="KW-0234">DNA repair</keyword>
<dbReference type="InterPro" id="IPR043128">
    <property type="entry name" value="Rev_trsase/Diguanyl_cyclase"/>
</dbReference>
<feature type="binding site" evidence="5">
    <location>
        <position position="96"/>
    </location>
    <ligand>
        <name>Mg(2+)</name>
        <dbReference type="ChEBI" id="CHEBI:18420"/>
    </ligand>
</feature>
<keyword evidence="5" id="KW-0238">DNA-binding</keyword>
<dbReference type="NCBIfam" id="NF002677">
    <property type="entry name" value="PRK02406.1"/>
    <property type="match status" value="1"/>
</dbReference>
<dbReference type="InterPro" id="IPR017961">
    <property type="entry name" value="DNA_pol_Y-fam_little_finger"/>
</dbReference>
<proteinExistence type="inferred from homology"/>
<comment type="caution">
    <text evidence="5">Lacks conserved residue(s) required for the propagation of feature annotation.</text>
</comment>
<evidence type="ECO:0000256" key="2">
    <source>
        <dbReference type="ARBA" id="ARBA00022457"/>
    </source>
</evidence>
<dbReference type="PROSITE" id="PS50173">
    <property type="entry name" value="UMUC"/>
    <property type="match status" value="1"/>
</dbReference>
<dbReference type="GO" id="GO:0003684">
    <property type="term" value="F:damaged DNA binding"/>
    <property type="evidence" value="ECO:0007669"/>
    <property type="project" value="InterPro"/>
</dbReference>
<dbReference type="EC" id="2.7.7.7" evidence="5"/>
<feature type="active site" evidence="5">
    <location>
        <position position="97"/>
    </location>
</feature>
<keyword evidence="5" id="KW-0227">DNA damage</keyword>
<evidence type="ECO:0000256" key="5">
    <source>
        <dbReference type="HAMAP-Rule" id="MF_01113"/>
    </source>
</evidence>
<evidence type="ECO:0000256" key="3">
    <source>
        <dbReference type="ARBA" id="ARBA00022695"/>
    </source>
</evidence>
<dbReference type="Proteomes" id="UP000298347">
    <property type="component" value="Unassembled WGS sequence"/>
</dbReference>
<evidence type="ECO:0000313" key="7">
    <source>
        <dbReference type="EMBL" id="TGA98211.1"/>
    </source>
</evidence>
<dbReference type="Pfam" id="PF11799">
    <property type="entry name" value="IMS_C"/>
    <property type="match status" value="1"/>
</dbReference>
<dbReference type="EMBL" id="SRJD01000009">
    <property type="protein sequence ID" value="TGA98211.1"/>
    <property type="molecule type" value="Genomic_DNA"/>
</dbReference>
<dbReference type="InterPro" id="IPR043502">
    <property type="entry name" value="DNA/RNA_pol_sf"/>
</dbReference>
<feature type="site" description="Substrate discrimination" evidence="5">
    <location>
        <position position="5"/>
    </location>
</feature>
<dbReference type="InterPro" id="IPR022880">
    <property type="entry name" value="DNApol_IV"/>
</dbReference>
<evidence type="ECO:0000256" key="1">
    <source>
        <dbReference type="ARBA" id="ARBA00010945"/>
    </source>
</evidence>
<comment type="cofactor">
    <cofactor evidence="5">
        <name>Mg(2+)</name>
        <dbReference type="ChEBI" id="CHEBI:18420"/>
    </cofactor>
    <text evidence="5">Binds 2 magnesium ions per subunit.</text>
</comment>
<comment type="function">
    <text evidence="5">Poorly processive, error-prone DNA polymerase involved in untargeted mutagenesis. Copies undamaged DNA at stalled replication forks, which arise in vivo from mismatched or misaligned primer ends. These misaligned primers can be extended by PolIV. Exhibits no 3'-5' exonuclease (proofreading) activity. May be involved in translesional synthesis, in conjunction with the beta clamp from PolIII.</text>
</comment>
<dbReference type="InterPro" id="IPR001126">
    <property type="entry name" value="UmuC"/>
</dbReference>
<keyword evidence="4 5" id="KW-0239">DNA-directed DNA polymerase</keyword>
<dbReference type="Gene3D" id="3.30.1490.100">
    <property type="entry name" value="DNA polymerase, Y-family, little finger domain"/>
    <property type="match status" value="1"/>
</dbReference>
<dbReference type="CDD" id="cd03586">
    <property type="entry name" value="PolY_Pol_IV_kappa"/>
    <property type="match status" value="1"/>
</dbReference>
<dbReference type="Gene3D" id="3.40.1170.60">
    <property type="match status" value="1"/>
</dbReference>